<dbReference type="SMART" id="SM00267">
    <property type="entry name" value="GGDEF"/>
    <property type="match status" value="1"/>
</dbReference>
<feature type="transmembrane region" description="Helical" evidence="1">
    <location>
        <begin position="177"/>
        <end position="200"/>
    </location>
</feature>
<sequence length="377" mass="42607">MTLVSNITMLVIELLVTLGVVFGFQLIADYYTTKYSNEVVWIGNMNWQMKLSAIIYFSIVGISLSIIEHLYFYNTMELINLRIMAVLLMVIFLGTPIATVVLVVASTAYFLFWGIHTYIIIYSALYIGLFIVISMINHSKRLSFLSQYGLFCIVAMLFWMGTYLYKNEAAGGGMSVAALITHILEMVFLCGAPILMIRLLEQNQLMISEQTLGAYIDELTQLYNYHSFSLNFERAFQKAQQIRKPLSLMIMDLDGFKQVNDTYGHLAGNHVLRGFSKMLANVSEANIVAYRIGGEEMALVFNGIEAKQATVVANQLLETLQQHEFHYEGSHIKLTFSAGLSQIKVTDETSRDFFRRSDHLTYTAKRAGGNRVAVVTD</sequence>
<dbReference type="Gene3D" id="3.30.70.270">
    <property type="match status" value="1"/>
</dbReference>
<dbReference type="InterPro" id="IPR000160">
    <property type="entry name" value="GGDEF_dom"/>
</dbReference>
<keyword evidence="1" id="KW-0472">Membrane</keyword>
<dbReference type="PROSITE" id="PS50887">
    <property type="entry name" value="GGDEF"/>
    <property type="match status" value="1"/>
</dbReference>
<dbReference type="NCBIfam" id="TIGR00254">
    <property type="entry name" value="GGDEF"/>
    <property type="match status" value="1"/>
</dbReference>
<evidence type="ECO:0000313" key="3">
    <source>
        <dbReference type="EMBL" id="MFC6169463.1"/>
    </source>
</evidence>
<accession>A0ABW1R959</accession>
<dbReference type="PANTHER" id="PTHR45138">
    <property type="entry name" value="REGULATORY COMPONENTS OF SENSORY TRANSDUCTION SYSTEM"/>
    <property type="match status" value="1"/>
</dbReference>
<dbReference type="PANTHER" id="PTHR45138:SF9">
    <property type="entry name" value="DIGUANYLATE CYCLASE DGCM-RELATED"/>
    <property type="match status" value="1"/>
</dbReference>
<evidence type="ECO:0000259" key="2">
    <source>
        <dbReference type="PROSITE" id="PS50887"/>
    </source>
</evidence>
<name>A0ABW1R959_9LACO</name>
<feature type="domain" description="GGDEF" evidence="2">
    <location>
        <begin position="244"/>
        <end position="377"/>
    </location>
</feature>
<dbReference type="InterPro" id="IPR029787">
    <property type="entry name" value="Nucleotide_cyclase"/>
</dbReference>
<comment type="caution">
    <text evidence="3">The sequence shown here is derived from an EMBL/GenBank/DDBJ whole genome shotgun (WGS) entry which is preliminary data.</text>
</comment>
<dbReference type="RefSeq" id="WP_125551260.1">
    <property type="nucleotide sequence ID" value="NZ_JBHSSL010000018.1"/>
</dbReference>
<dbReference type="EMBL" id="JBHSSL010000018">
    <property type="protein sequence ID" value="MFC6169463.1"/>
    <property type="molecule type" value="Genomic_DNA"/>
</dbReference>
<proteinExistence type="predicted"/>
<dbReference type="CDD" id="cd01949">
    <property type="entry name" value="GGDEF"/>
    <property type="match status" value="1"/>
</dbReference>
<keyword evidence="4" id="KW-1185">Reference proteome</keyword>
<feature type="transmembrane region" description="Helical" evidence="1">
    <location>
        <begin position="7"/>
        <end position="28"/>
    </location>
</feature>
<gene>
    <name evidence="3" type="ORF">ACFQGP_02585</name>
</gene>
<organism evidence="3 4">
    <name type="scientific">Loigolactobacillus jiayinensis</name>
    <dbReference type="NCBI Taxonomy" id="2486016"/>
    <lineage>
        <taxon>Bacteria</taxon>
        <taxon>Bacillati</taxon>
        <taxon>Bacillota</taxon>
        <taxon>Bacilli</taxon>
        <taxon>Lactobacillales</taxon>
        <taxon>Lactobacillaceae</taxon>
        <taxon>Loigolactobacillus</taxon>
    </lineage>
</organism>
<feature type="transmembrane region" description="Helical" evidence="1">
    <location>
        <begin position="53"/>
        <end position="73"/>
    </location>
</feature>
<keyword evidence="1" id="KW-0812">Transmembrane</keyword>
<feature type="transmembrane region" description="Helical" evidence="1">
    <location>
        <begin position="148"/>
        <end position="165"/>
    </location>
</feature>
<reference evidence="4" key="1">
    <citation type="journal article" date="2019" name="Int. J. Syst. Evol. Microbiol.">
        <title>The Global Catalogue of Microorganisms (GCM) 10K type strain sequencing project: providing services to taxonomists for standard genome sequencing and annotation.</title>
        <authorList>
            <consortium name="The Broad Institute Genomics Platform"/>
            <consortium name="The Broad Institute Genome Sequencing Center for Infectious Disease"/>
            <person name="Wu L."/>
            <person name="Ma J."/>
        </authorList>
    </citation>
    <scope>NUCLEOTIDE SEQUENCE [LARGE SCALE GENOMIC DNA]</scope>
    <source>
        <strain evidence="4">CCM 8904</strain>
    </source>
</reference>
<evidence type="ECO:0000313" key="4">
    <source>
        <dbReference type="Proteomes" id="UP001596289"/>
    </source>
</evidence>
<feature type="transmembrane region" description="Helical" evidence="1">
    <location>
        <begin position="85"/>
        <end position="112"/>
    </location>
</feature>
<keyword evidence="1" id="KW-1133">Transmembrane helix</keyword>
<feature type="transmembrane region" description="Helical" evidence="1">
    <location>
        <begin position="118"/>
        <end position="136"/>
    </location>
</feature>
<dbReference type="Proteomes" id="UP001596289">
    <property type="component" value="Unassembled WGS sequence"/>
</dbReference>
<dbReference type="SUPFAM" id="SSF55073">
    <property type="entry name" value="Nucleotide cyclase"/>
    <property type="match status" value="1"/>
</dbReference>
<dbReference type="InterPro" id="IPR043128">
    <property type="entry name" value="Rev_trsase/Diguanyl_cyclase"/>
</dbReference>
<evidence type="ECO:0000256" key="1">
    <source>
        <dbReference type="SAM" id="Phobius"/>
    </source>
</evidence>
<dbReference type="InterPro" id="IPR050469">
    <property type="entry name" value="Diguanylate_Cyclase"/>
</dbReference>
<protein>
    <submittedName>
        <fullName evidence="3">GGDEF domain-containing protein</fullName>
    </submittedName>
</protein>
<dbReference type="Pfam" id="PF00990">
    <property type="entry name" value="GGDEF"/>
    <property type="match status" value="1"/>
</dbReference>